<dbReference type="PANTHER" id="PTHR43433">
    <property type="entry name" value="HYDROLASE, ALPHA/BETA FOLD FAMILY PROTEIN"/>
    <property type="match status" value="1"/>
</dbReference>
<proteinExistence type="predicted"/>
<keyword evidence="3" id="KW-1185">Reference proteome</keyword>
<dbReference type="OrthoDB" id="19657at2759"/>
<gene>
    <name evidence="2" type="ORF">PHYBOEH_001099</name>
</gene>
<comment type="caution">
    <text evidence="2">The sequence shown here is derived from an EMBL/GenBank/DDBJ whole genome shotgun (WGS) entry which is preliminary data.</text>
</comment>
<evidence type="ECO:0000313" key="2">
    <source>
        <dbReference type="EMBL" id="KAG7397221.1"/>
    </source>
</evidence>
<dbReference type="InterPro" id="IPR000073">
    <property type="entry name" value="AB_hydrolase_1"/>
</dbReference>
<dbReference type="EMBL" id="JAGDFL010000121">
    <property type="protein sequence ID" value="KAG7397221.1"/>
    <property type="molecule type" value="Genomic_DNA"/>
</dbReference>
<organism evidence="2 3">
    <name type="scientific">Phytophthora boehmeriae</name>
    <dbReference type="NCBI Taxonomy" id="109152"/>
    <lineage>
        <taxon>Eukaryota</taxon>
        <taxon>Sar</taxon>
        <taxon>Stramenopiles</taxon>
        <taxon>Oomycota</taxon>
        <taxon>Peronosporomycetes</taxon>
        <taxon>Peronosporales</taxon>
        <taxon>Peronosporaceae</taxon>
        <taxon>Phytophthora</taxon>
    </lineage>
</organism>
<dbReference type="AlphaFoldDB" id="A0A8T1WVT2"/>
<evidence type="ECO:0000259" key="1">
    <source>
        <dbReference type="Pfam" id="PF00561"/>
    </source>
</evidence>
<reference evidence="2" key="1">
    <citation type="submission" date="2021-02" db="EMBL/GenBank/DDBJ databases">
        <authorList>
            <person name="Palmer J.M."/>
        </authorList>
    </citation>
    <scope>NUCLEOTIDE SEQUENCE</scope>
    <source>
        <strain evidence="2">SCRP23</strain>
    </source>
</reference>
<dbReference type="InterPro" id="IPR050471">
    <property type="entry name" value="AB_hydrolase"/>
</dbReference>
<accession>A0A8T1WVT2</accession>
<dbReference type="Proteomes" id="UP000693981">
    <property type="component" value="Unassembled WGS sequence"/>
</dbReference>
<sequence length="367" mass="41213">MAVSRTTIVTKSLNRSGFRLQRHLEVAYTAPYHFNRCHVRRVRIRTGIILEFVLHQHPLVWDPSSLDSSEDGDDNEVRVVLVMGFLNTKETWTPTIETMLRQWDETSSTKRLTILTFDNRGVGGSTSPLGPYTTSNMAEDVLALLDHIGWDQAHVVGYSMGGMISLELANLAPNRVKSLSLLCTTRGRYVPVCNGLLPMTRTLDHSDPDVETHNLLVVLYPPKFLSQEMESDPRCIYEALFEVHKYLVENLESPRLFGFVGQGSAVLSHFVSDERLHSIRDQQFPILVLGGAKDVVIPARETYTLQTLLASDHTTMVMYDDAGHGAFIQYLDEVARDIITTIQSAEANNQTLTLQRESHTSQNTTVA</sequence>
<dbReference type="PANTHER" id="PTHR43433:SF5">
    <property type="entry name" value="AB HYDROLASE-1 DOMAIN-CONTAINING PROTEIN"/>
    <property type="match status" value="1"/>
</dbReference>
<dbReference type="Pfam" id="PF00561">
    <property type="entry name" value="Abhydrolase_1"/>
    <property type="match status" value="1"/>
</dbReference>
<feature type="domain" description="AB hydrolase-1" evidence="1">
    <location>
        <begin position="79"/>
        <end position="208"/>
    </location>
</feature>
<name>A0A8T1WVT2_9STRA</name>
<protein>
    <recommendedName>
        <fullName evidence="1">AB hydrolase-1 domain-containing protein</fullName>
    </recommendedName>
</protein>
<evidence type="ECO:0000313" key="3">
    <source>
        <dbReference type="Proteomes" id="UP000693981"/>
    </source>
</evidence>